<accession>E5A0U5</accession>
<reference evidence="2" key="1">
    <citation type="journal article" date="2011" name="Nat. Commun.">
        <title>Effector diversification within compartments of the Leptosphaeria maculans genome affected by Repeat-Induced Point mutations.</title>
        <authorList>
            <person name="Rouxel T."/>
            <person name="Grandaubert J."/>
            <person name="Hane J.K."/>
            <person name="Hoede C."/>
            <person name="van de Wouw A.P."/>
            <person name="Couloux A."/>
            <person name="Dominguez V."/>
            <person name="Anthouard V."/>
            <person name="Bally P."/>
            <person name="Bourras S."/>
            <person name="Cozijnsen A.J."/>
            <person name="Ciuffetti L.M."/>
            <person name="Degrave A."/>
            <person name="Dilmaghani A."/>
            <person name="Duret L."/>
            <person name="Fudal I."/>
            <person name="Goodwin S.B."/>
            <person name="Gout L."/>
            <person name="Glaser N."/>
            <person name="Linglin J."/>
            <person name="Kema G.H.J."/>
            <person name="Lapalu N."/>
            <person name="Lawrence C.B."/>
            <person name="May K."/>
            <person name="Meyer M."/>
            <person name="Ollivier B."/>
            <person name="Poulain J."/>
            <person name="Schoch C.L."/>
            <person name="Simon A."/>
            <person name="Spatafora J.W."/>
            <person name="Stachowiak A."/>
            <person name="Turgeon B.G."/>
            <person name="Tyler B.M."/>
            <person name="Vincent D."/>
            <person name="Weissenbach J."/>
            <person name="Amselem J."/>
            <person name="Quesneville H."/>
            <person name="Oliver R.P."/>
            <person name="Wincker P."/>
            <person name="Balesdent M.-H."/>
            <person name="Howlett B.J."/>
        </authorList>
    </citation>
    <scope>NUCLEOTIDE SEQUENCE [LARGE SCALE GENOMIC DNA]</scope>
    <source>
        <strain evidence="2">JN3 / isolate v23.1.3 / race Av1-4-5-6-7-8</strain>
    </source>
</reference>
<evidence type="ECO:0000313" key="1">
    <source>
        <dbReference type="EMBL" id="CBX97241.1"/>
    </source>
</evidence>
<dbReference type="OrthoDB" id="3691081at2759"/>
<protein>
    <submittedName>
        <fullName evidence="1">Predicted protein</fullName>
    </submittedName>
</protein>
<dbReference type="STRING" id="985895.E5A0U5"/>
<dbReference type="eggNOG" id="ENOG502T595">
    <property type="taxonomic scope" value="Eukaryota"/>
</dbReference>
<dbReference type="InParanoid" id="E5A0U5"/>
<dbReference type="Proteomes" id="UP000002668">
    <property type="component" value="Genome"/>
</dbReference>
<dbReference type="AlphaFoldDB" id="E5A0U5"/>
<proteinExistence type="predicted"/>
<dbReference type="OMA" id="WINDINN"/>
<evidence type="ECO:0000313" key="2">
    <source>
        <dbReference type="Proteomes" id="UP000002668"/>
    </source>
</evidence>
<dbReference type="EMBL" id="FP929131">
    <property type="protein sequence ID" value="CBX97241.1"/>
    <property type="molecule type" value="Genomic_DNA"/>
</dbReference>
<sequence>MHVMKHRLEIAYLVQSATCYMRLTRLLHHDFPSHDTHNLLLLPILGAFPERSLLPTGSSSPVTTPTRDSPIHLLSLLPRLKICTQVSCPAFPAFTKSSSSIEQHSACPIDDPNSDNYHSTLAMTRLPLLSLGILLALSSFTRSEDKIRVYSFPAKNCDAPPQLVNLDVSRNECLNLASGSQSFRPFELPDNAEWINDINNGTAVCNLVAHSTRGCMDKTALGRLSLPRGLQQCLTYDANAPALSIHFDCVSVPHSTPKTKTKTALLVSWSVDTDKKATPQEKTSTTTKTIAISQEPVSETSTTISTIKIFQKPDITTSTKTNTILIQPVVSTISTKTSTIVVSQEPSTKISTKTSILVIPQEPTTTISTKTSVVLIPQDPATETSTRTNALLIPLKPVSTTSTRTNTVLASLQLVSTTSTSTNTVLISLEPASTTSTRTNTFLISPKLASRNAEATPSQFGPSPENNHKGRWMFHPWSRSLICYDCYTYKTDDFTKFDCRSGPKNPMNCGPKHGRINDFTSTLTREVTTTVVSPTYTFMKVATPIVEVAVPTVEVAVPIVEVATSTMDTDLSVFSVFVLSGPSSSSSAAAQVAEDDTDFGEGDIGMADGDIEKRSWHLRVRFMHPYLAGVPVCADAEWEKRGKPETEIRLQKITTDMKKCDGDSNTHDIDIPQDVVSIVTKTVTKPSVSVVESTITLASLDDVDVFVNEQVEAGISDAVPSHVDL</sequence>
<dbReference type="VEuPathDB" id="FungiDB:LEMA_P103720.1"/>
<dbReference type="HOGENOM" id="CLU_381748_0_0_1"/>
<organism evidence="2">
    <name type="scientific">Leptosphaeria maculans (strain JN3 / isolate v23.1.3 / race Av1-4-5-6-7-8)</name>
    <name type="common">Blackleg fungus</name>
    <name type="synonym">Phoma lingam</name>
    <dbReference type="NCBI Taxonomy" id="985895"/>
    <lineage>
        <taxon>Eukaryota</taxon>
        <taxon>Fungi</taxon>
        <taxon>Dikarya</taxon>
        <taxon>Ascomycota</taxon>
        <taxon>Pezizomycotina</taxon>
        <taxon>Dothideomycetes</taxon>
        <taxon>Pleosporomycetidae</taxon>
        <taxon>Pleosporales</taxon>
        <taxon>Pleosporineae</taxon>
        <taxon>Leptosphaeriaceae</taxon>
        <taxon>Plenodomus</taxon>
        <taxon>Plenodomus lingam/Leptosphaeria maculans species complex</taxon>
    </lineage>
</organism>
<keyword evidence="2" id="KW-1185">Reference proteome</keyword>
<gene>
    <name evidence="1" type="ORF">LEMA_P103720.1</name>
</gene>
<name>E5A0U5_LEPMJ</name>
<dbReference type="GeneID" id="13283796"/>